<evidence type="ECO:0000256" key="8">
    <source>
        <dbReference type="ARBA" id="ARBA00022917"/>
    </source>
</evidence>
<evidence type="ECO:0000259" key="13">
    <source>
        <dbReference type="SMART" id="SM00836"/>
    </source>
</evidence>
<comment type="caution">
    <text evidence="11">Lacks conserved residue(s) required for the propagation of feature annotation.</text>
</comment>
<dbReference type="PANTHER" id="PTHR11956:SF5">
    <property type="entry name" value="ARGININE--TRNA LIGASE, CYTOPLASMIC"/>
    <property type="match status" value="1"/>
</dbReference>
<evidence type="ECO:0000313" key="15">
    <source>
        <dbReference type="EMBL" id="KAB8191390.1"/>
    </source>
</evidence>
<dbReference type="SMART" id="SM01016">
    <property type="entry name" value="Arg_tRNA_synt_N"/>
    <property type="match status" value="1"/>
</dbReference>
<dbReference type="InterPro" id="IPR008909">
    <property type="entry name" value="DALR_anticod-bd"/>
</dbReference>
<dbReference type="EC" id="6.1.1.19" evidence="11"/>
<evidence type="ECO:0000256" key="4">
    <source>
        <dbReference type="ARBA" id="ARBA00022490"/>
    </source>
</evidence>
<protein>
    <recommendedName>
        <fullName evidence="11">Arginine--tRNA ligase</fullName>
        <ecNumber evidence="11">6.1.1.19</ecNumber>
    </recommendedName>
    <alternativeName>
        <fullName evidence="11">Arginyl-tRNA synthetase</fullName>
        <shortName evidence="11">ArgRS</shortName>
    </alternativeName>
</protein>
<evidence type="ECO:0000259" key="14">
    <source>
        <dbReference type="SMART" id="SM01016"/>
    </source>
</evidence>
<dbReference type="GO" id="GO:0004814">
    <property type="term" value="F:arginine-tRNA ligase activity"/>
    <property type="evidence" value="ECO:0007669"/>
    <property type="project" value="UniProtKB-UniRule"/>
</dbReference>
<dbReference type="InterPro" id="IPR001412">
    <property type="entry name" value="aa-tRNA-synth_I_CS"/>
</dbReference>
<dbReference type="SMART" id="SM00836">
    <property type="entry name" value="DALR_1"/>
    <property type="match status" value="1"/>
</dbReference>
<dbReference type="GO" id="GO:0005524">
    <property type="term" value="F:ATP binding"/>
    <property type="evidence" value="ECO:0007669"/>
    <property type="project" value="UniProtKB-UniRule"/>
</dbReference>
<feature type="domain" description="DALR anticodon binding" evidence="13">
    <location>
        <begin position="458"/>
        <end position="575"/>
    </location>
</feature>
<gene>
    <name evidence="11 15" type="primary">argS</name>
    <name evidence="15" type="ORF">FH608_029415</name>
</gene>
<dbReference type="Pfam" id="PF05746">
    <property type="entry name" value="DALR_1"/>
    <property type="match status" value="1"/>
</dbReference>
<evidence type="ECO:0000256" key="3">
    <source>
        <dbReference type="ARBA" id="ARBA00011245"/>
    </source>
</evidence>
<keyword evidence="6 11" id="KW-0547">Nucleotide-binding</keyword>
<dbReference type="FunFam" id="3.40.50.620:FF:000116">
    <property type="entry name" value="Arginine--tRNA ligase"/>
    <property type="match status" value="1"/>
</dbReference>
<dbReference type="FunFam" id="1.10.730.10:FF:000006">
    <property type="entry name" value="Arginyl-tRNA synthetase 2, mitochondrial"/>
    <property type="match status" value="1"/>
</dbReference>
<dbReference type="HAMAP" id="MF_00123">
    <property type="entry name" value="Arg_tRNA_synth"/>
    <property type="match status" value="1"/>
</dbReference>
<evidence type="ECO:0000313" key="16">
    <source>
        <dbReference type="Proteomes" id="UP000312512"/>
    </source>
</evidence>
<comment type="catalytic activity">
    <reaction evidence="10 11">
        <text>tRNA(Arg) + L-arginine + ATP = L-arginyl-tRNA(Arg) + AMP + diphosphate</text>
        <dbReference type="Rhea" id="RHEA:20301"/>
        <dbReference type="Rhea" id="RHEA-COMP:9658"/>
        <dbReference type="Rhea" id="RHEA-COMP:9673"/>
        <dbReference type="ChEBI" id="CHEBI:30616"/>
        <dbReference type="ChEBI" id="CHEBI:32682"/>
        <dbReference type="ChEBI" id="CHEBI:33019"/>
        <dbReference type="ChEBI" id="CHEBI:78442"/>
        <dbReference type="ChEBI" id="CHEBI:78513"/>
        <dbReference type="ChEBI" id="CHEBI:456215"/>
        <dbReference type="EC" id="6.1.1.19"/>
    </reaction>
</comment>
<proteinExistence type="inferred from homology"/>
<dbReference type="CDD" id="cd00671">
    <property type="entry name" value="ArgRS_core"/>
    <property type="match status" value="1"/>
</dbReference>
<keyword evidence="8 11" id="KW-0648">Protein biosynthesis</keyword>
<evidence type="ECO:0000256" key="9">
    <source>
        <dbReference type="ARBA" id="ARBA00023146"/>
    </source>
</evidence>
<evidence type="ECO:0000256" key="11">
    <source>
        <dbReference type="HAMAP-Rule" id="MF_00123"/>
    </source>
</evidence>
<dbReference type="InterPro" id="IPR036695">
    <property type="entry name" value="Arg-tRNA-synth_N_sf"/>
</dbReference>
<dbReference type="NCBIfam" id="TIGR00456">
    <property type="entry name" value="argS"/>
    <property type="match status" value="1"/>
</dbReference>
<dbReference type="Gene3D" id="1.10.730.10">
    <property type="entry name" value="Isoleucyl-tRNA Synthetase, Domain 1"/>
    <property type="match status" value="1"/>
</dbReference>
<dbReference type="InterPro" id="IPR035684">
    <property type="entry name" value="ArgRS_core"/>
</dbReference>
<name>A0A5C4W1M7_9ACTN</name>
<evidence type="ECO:0000256" key="7">
    <source>
        <dbReference type="ARBA" id="ARBA00022840"/>
    </source>
</evidence>
<dbReference type="PRINTS" id="PR01038">
    <property type="entry name" value="TRNASYNTHARG"/>
</dbReference>
<dbReference type="SUPFAM" id="SSF52374">
    <property type="entry name" value="Nucleotidylyl transferase"/>
    <property type="match status" value="1"/>
</dbReference>
<dbReference type="GO" id="GO:0006420">
    <property type="term" value="P:arginyl-tRNA aminoacylation"/>
    <property type="evidence" value="ECO:0007669"/>
    <property type="project" value="UniProtKB-UniRule"/>
</dbReference>
<dbReference type="Gene3D" id="3.40.50.620">
    <property type="entry name" value="HUPs"/>
    <property type="match status" value="1"/>
</dbReference>
<evidence type="ECO:0000256" key="10">
    <source>
        <dbReference type="ARBA" id="ARBA00049339"/>
    </source>
</evidence>
<dbReference type="Pfam" id="PF00750">
    <property type="entry name" value="tRNA-synt_1d"/>
    <property type="match status" value="1"/>
</dbReference>
<dbReference type="Pfam" id="PF03485">
    <property type="entry name" value="Arg_tRNA_synt_N"/>
    <property type="match status" value="1"/>
</dbReference>
<keyword evidence="7 11" id="KW-0067">ATP-binding</keyword>
<dbReference type="RefSeq" id="WP_139633891.1">
    <property type="nucleotide sequence ID" value="NZ_VDLX02000012.1"/>
</dbReference>
<dbReference type="GO" id="GO:0005737">
    <property type="term" value="C:cytoplasm"/>
    <property type="evidence" value="ECO:0007669"/>
    <property type="project" value="UniProtKB-SubCell"/>
</dbReference>
<reference evidence="15 16" key="1">
    <citation type="submission" date="2019-10" db="EMBL/GenBank/DDBJ databases">
        <title>Nonomuraea sp. nov., isolated from Phyllanthus amarus.</title>
        <authorList>
            <person name="Klykleung N."/>
            <person name="Tanasupawat S."/>
        </authorList>
    </citation>
    <scope>NUCLEOTIDE SEQUENCE [LARGE SCALE GENOMIC DNA]</scope>
    <source>
        <strain evidence="15 16">PA1-10</strain>
    </source>
</reference>
<feature type="domain" description="Arginyl tRNA synthetase N-terminal" evidence="14">
    <location>
        <begin position="6"/>
        <end position="85"/>
    </location>
</feature>
<sequence length="575" mass="63048">MTDPQIMLAERVQQALARAFGAEHADADPLIRPSQFADFQANVAMSLAKRLRRAPREVAEAIRAELSDFPGTVEVSGPGFLNITLSDSWVESEATRMLADRRLGVGTITPSQTVVIDYSAPNAAKEMHVGHLRTTIVGDSLARLHEHLGNTVVRQNHLGDWGTPFGMLIEHLLDIGEETSVAQLEAGQGTEFYQAARAKFDSDDAFRQRARVRVTTLQSGDPETLRLWHVFMDATIRYFNKVYELLGVTLTDADLAGESMYNPMLQQTCDDLEASGAATLSEGALCVFPPGFTGSDDKPLPLIIRKSDGGYGYATTDMAAIRYRVHDLKADRILYVVGNEQALHFRMVFAAARLAGWLPETVSAEHVQIGMMLGKDGRRFKTRSGESVKLMDLLQEAVERARGAIADRGYDEATTREIAHAVGMGAVKYADLSVSHDSEYVLDFDRMIAFTGNTGPYMQYATARIRSIFRKAGVDPAEAAGPIALGAPAERALGLYVLGFGELVSQVTAESEPHRLCAFLYQTASLFSTFYDECPVTKEGVDPETRKHRLALCSLVLRVLETGLDLLGVPVPERM</sequence>
<comment type="caution">
    <text evidence="15">The sequence shown here is derived from an EMBL/GenBank/DDBJ whole genome shotgun (WGS) entry which is preliminary data.</text>
</comment>
<dbReference type="Proteomes" id="UP000312512">
    <property type="component" value="Unassembled WGS sequence"/>
</dbReference>
<dbReference type="InterPro" id="IPR009080">
    <property type="entry name" value="tRNAsynth_Ia_anticodon-bd"/>
</dbReference>
<comment type="subunit">
    <text evidence="3 11">Monomer.</text>
</comment>
<comment type="similarity">
    <text evidence="2 11 12">Belongs to the class-I aminoacyl-tRNA synthetase family.</text>
</comment>
<dbReference type="OrthoDB" id="9803211at2"/>
<accession>A0A5C4W1M7</accession>
<keyword evidence="4 11" id="KW-0963">Cytoplasm</keyword>
<dbReference type="InterPro" id="IPR001278">
    <property type="entry name" value="Arg-tRNA-ligase"/>
</dbReference>
<dbReference type="SUPFAM" id="SSF55190">
    <property type="entry name" value="Arginyl-tRNA synthetase (ArgRS), N-terminal 'additional' domain"/>
    <property type="match status" value="1"/>
</dbReference>
<dbReference type="AlphaFoldDB" id="A0A5C4W1M7"/>
<keyword evidence="9 11" id="KW-0030">Aminoacyl-tRNA synthetase</keyword>
<dbReference type="PANTHER" id="PTHR11956">
    <property type="entry name" value="ARGINYL-TRNA SYNTHETASE"/>
    <property type="match status" value="1"/>
</dbReference>
<keyword evidence="16" id="KW-1185">Reference proteome</keyword>
<keyword evidence="5 11" id="KW-0436">Ligase</keyword>
<evidence type="ECO:0000256" key="12">
    <source>
        <dbReference type="RuleBase" id="RU363038"/>
    </source>
</evidence>
<evidence type="ECO:0000256" key="2">
    <source>
        <dbReference type="ARBA" id="ARBA00005594"/>
    </source>
</evidence>
<evidence type="ECO:0000256" key="6">
    <source>
        <dbReference type="ARBA" id="ARBA00022741"/>
    </source>
</evidence>
<evidence type="ECO:0000256" key="1">
    <source>
        <dbReference type="ARBA" id="ARBA00004496"/>
    </source>
</evidence>
<dbReference type="InterPro" id="IPR014729">
    <property type="entry name" value="Rossmann-like_a/b/a_fold"/>
</dbReference>
<dbReference type="Gene3D" id="3.30.1360.70">
    <property type="entry name" value="Arginyl tRNA synthetase N-terminal domain"/>
    <property type="match status" value="1"/>
</dbReference>
<organism evidence="15 16">
    <name type="scientific">Nonomuraea phyllanthi</name>
    <dbReference type="NCBI Taxonomy" id="2219224"/>
    <lineage>
        <taxon>Bacteria</taxon>
        <taxon>Bacillati</taxon>
        <taxon>Actinomycetota</taxon>
        <taxon>Actinomycetes</taxon>
        <taxon>Streptosporangiales</taxon>
        <taxon>Streptosporangiaceae</taxon>
        <taxon>Nonomuraea</taxon>
    </lineage>
</organism>
<dbReference type="InterPro" id="IPR005148">
    <property type="entry name" value="Arg-tRNA-synth_N"/>
</dbReference>
<dbReference type="SUPFAM" id="SSF47323">
    <property type="entry name" value="Anticodon-binding domain of a subclass of class I aminoacyl-tRNA synthetases"/>
    <property type="match status" value="1"/>
</dbReference>
<comment type="subcellular location">
    <subcellularLocation>
        <location evidence="1 11">Cytoplasm</location>
    </subcellularLocation>
</comment>
<dbReference type="EMBL" id="VDLX02000012">
    <property type="protein sequence ID" value="KAB8191390.1"/>
    <property type="molecule type" value="Genomic_DNA"/>
</dbReference>
<dbReference type="PROSITE" id="PS00178">
    <property type="entry name" value="AA_TRNA_LIGASE_I"/>
    <property type="match status" value="1"/>
</dbReference>
<evidence type="ECO:0000256" key="5">
    <source>
        <dbReference type="ARBA" id="ARBA00022598"/>
    </source>
</evidence>
<dbReference type="CDD" id="cd07956">
    <property type="entry name" value="Anticodon_Ia_Arg"/>
    <property type="match status" value="1"/>
</dbReference>